<dbReference type="InterPro" id="IPR036388">
    <property type="entry name" value="WH-like_DNA-bd_sf"/>
</dbReference>
<feature type="domain" description="RNA polymerase sigma-70 region 4" evidence="8">
    <location>
        <begin position="184"/>
        <end position="232"/>
    </location>
</feature>
<dbReference type="NCBIfam" id="NF007230">
    <property type="entry name" value="PRK09648.1"/>
    <property type="match status" value="1"/>
</dbReference>
<evidence type="ECO:0000259" key="7">
    <source>
        <dbReference type="Pfam" id="PF04542"/>
    </source>
</evidence>
<evidence type="ECO:0000256" key="1">
    <source>
        <dbReference type="ARBA" id="ARBA00010641"/>
    </source>
</evidence>
<name>A0AAU8DS00_9ACTN</name>
<evidence type="ECO:0000256" key="6">
    <source>
        <dbReference type="SAM" id="MobiDB-lite"/>
    </source>
</evidence>
<keyword evidence="2" id="KW-0805">Transcription regulation</keyword>
<evidence type="ECO:0000256" key="4">
    <source>
        <dbReference type="ARBA" id="ARBA00023125"/>
    </source>
</evidence>
<feature type="region of interest" description="Disordered" evidence="6">
    <location>
        <begin position="1"/>
        <end position="55"/>
    </location>
</feature>
<dbReference type="GO" id="GO:0016987">
    <property type="term" value="F:sigma factor activity"/>
    <property type="evidence" value="ECO:0007669"/>
    <property type="project" value="UniProtKB-KW"/>
</dbReference>
<dbReference type="Pfam" id="PF04542">
    <property type="entry name" value="Sigma70_r2"/>
    <property type="match status" value="1"/>
</dbReference>
<dbReference type="SUPFAM" id="SSF88946">
    <property type="entry name" value="Sigma2 domain of RNA polymerase sigma factors"/>
    <property type="match status" value="1"/>
</dbReference>
<evidence type="ECO:0000313" key="9">
    <source>
        <dbReference type="EMBL" id="XCG64991.1"/>
    </source>
</evidence>
<dbReference type="AlphaFoldDB" id="A0AAU8DS00"/>
<evidence type="ECO:0000256" key="3">
    <source>
        <dbReference type="ARBA" id="ARBA00023082"/>
    </source>
</evidence>
<evidence type="ECO:0000256" key="5">
    <source>
        <dbReference type="ARBA" id="ARBA00023163"/>
    </source>
</evidence>
<dbReference type="InterPro" id="IPR014284">
    <property type="entry name" value="RNA_pol_sigma-70_dom"/>
</dbReference>
<dbReference type="GO" id="GO:0006352">
    <property type="term" value="P:DNA-templated transcription initiation"/>
    <property type="evidence" value="ECO:0007669"/>
    <property type="project" value="InterPro"/>
</dbReference>
<dbReference type="PANTHER" id="PTHR43133">
    <property type="entry name" value="RNA POLYMERASE ECF-TYPE SIGMA FACTO"/>
    <property type="match status" value="1"/>
</dbReference>
<feature type="compositionally biased region" description="Low complexity" evidence="6">
    <location>
        <begin position="41"/>
        <end position="54"/>
    </location>
</feature>
<dbReference type="EMBL" id="CP159218">
    <property type="protein sequence ID" value="XCG64991.1"/>
    <property type="molecule type" value="Genomic_DNA"/>
</dbReference>
<proteinExistence type="inferred from homology"/>
<protein>
    <submittedName>
        <fullName evidence="9">RNA polymerase sigma factor ShbA</fullName>
    </submittedName>
</protein>
<sequence>MSGPFRRFAAPVPSPARLPDPARPPRPARVQRSSPERGDTEVPAAVPESAPVSPGVIPNELVDAARCGDRAALQRLISLIHPHVVRYCRARVTPDHRGLSGADDVTQEVCLAVVSALPGYHRRSTPFLAFVYGIAAHKVADAHRASARTHSVPVPELPEQPDDQVTPEQQALRSATADRIEEILATLPHQQREILRLRVVVGLTADQTAMVLSTTAGAVRVAQHRALGRLRALLTAAGEGSVGAGGWAEVVG</sequence>
<evidence type="ECO:0000256" key="2">
    <source>
        <dbReference type="ARBA" id="ARBA00023015"/>
    </source>
</evidence>
<gene>
    <name evidence="9" type="primary">shbA</name>
    <name evidence="9" type="ORF">ABLG96_06725</name>
</gene>
<dbReference type="InterPro" id="IPR007627">
    <property type="entry name" value="RNA_pol_sigma70_r2"/>
</dbReference>
<keyword evidence="5" id="KW-0804">Transcription</keyword>
<reference evidence="9" key="1">
    <citation type="submission" date="2024-05" db="EMBL/GenBank/DDBJ databases">
        <authorList>
            <person name="Cai S.Y."/>
            <person name="Jin L.M."/>
            <person name="Li H.R."/>
        </authorList>
    </citation>
    <scope>NUCLEOTIDE SEQUENCE</scope>
    <source>
        <strain evidence="9">A5-74</strain>
    </source>
</reference>
<dbReference type="Gene3D" id="1.10.10.10">
    <property type="entry name" value="Winged helix-like DNA-binding domain superfamily/Winged helix DNA-binding domain"/>
    <property type="match status" value="1"/>
</dbReference>
<dbReference type="InterPro" id="IPR039425">
    <property type="entry name" value="RNA_pol_sigma-70-like"/>
</dbReference>
<feature type="compositionally biased region" description="Pro residues" evidence="6">
    <location>
        <begin position="12"/>
        <end position="27"/>
    </location>
</feature>
<dbReference type="Pfam" id="PF04545">
    <property type="entry name" value="Sigma70_r4"/>
    <property type="match status" value="1"/>
</dbReference>
<dbReference type="RefSeq" id="WP_353650602.1">
    <property type="nucleotide sequence ID" value="NZ_CP159218.1"/>
</dbReference>
<comment type="similarity">
    <text evidence="1">Belongs to the sigma-70 factor family. ECF subfamily.</text>
</comment>
<dbReference type="GO" id="GO:0003677">
    <property type="term" value="F:DNA binding"/>
    <property type="evidence" value="ECO:0007669"/>
    <property type="project" value="UniProtKB-KW"/>
</dbReference>
<dbReference type="InterPro" id="IPR013324">
    <property type="entry name" value="RNA_pol_sigma_r3/r4-like"/>
</dbReference>
<dbReference type="InterPro" id="IPR007630">
    <property type="entry name" value="RNA_pol_sigma70_r4"/>
</dbReference>
<dbReference type="PANTHER" id="PTHR43133:SF58">
    <property type="entry name" value="ECF RNA POLYMERASE SIGMA FACTOR SIGD"/>
    <property type="match status" value="1"/>
</dbReference>
<dbReference type="NCBIfam" id="TIGR02937">
    <property type="entry name" value="sigma70-ECF"/>
    <property type="match status" value="1"/>
</dbReference>
<organism evidence="9">
    <name type="scientific">Nakamurella sp. A5-74</name>
    <dbReference type="NCBI Taxonomy" id="3158264"/>
    <lineage>
        <taxon>Bacteria</taxon>
        <taxon>Bacillati</taxon>
        <taxon>Actinomycetota</taxon>
        <taxon>Actinomycetes</taxon>
        <taxon>Nakamurellales</taxon>
        <taxon>Nakamurellaceae</taxon>
        <taxon>Nakamurella</taxon>
    </lineage>
</organism>
<feature type="domain" description="RNA polymerase sigma-70 region 2" evidence="7">
    <location>
        <begin position="77"/>
        <end position="148"/>
    </location>
</feature>
<keyword evidence="4" id="KW-0238">DNA-binding</keyword>
<accession>A0AAU8DS00</accession>
<dbReference type="CDD" id="cd06171">
    <property type="entry name" value="Sigma70_r4"/>
    <property type="match status" value="1"/>
</dbReference>
<dbReference type="InterPro" id="IPR013325">
    <property type="entry name" value="RNA_pol_sigma_r2"/>
</dbReference>
<dbReference type="Gene3D" id="1.10.1740.10">
    <property type="match status" value="1"/>
</dbReference>
<keyword evidence="3" id="KW-0731">Sigma factor</keyword>
<evidence type="ECO:0000259" key="8">
    <source>
        <dbReference type="Pfam" id="PF04545"/>
    </source>
</evidence>
<dbReference type="SUPFAM" id="SSF88659">
    <property type="entry name" value="Sigma3 and sigma4 domains of RNA polymerase sigma factors"/>
    <property type="match status" value="1"/>
</dbReference>